<evidence type="ECO:0000259" key="2">
    <source>
        <dbReference type="PROSITE" id="PS50815"/>
    </source>
</evidence>
<accession>A0AAW1PK55</accession>
<evidence type="ECO:0000313" key="4">
    <source>
        <dbReference type="Proteomes" id="UP001465755"/>
    </source>
</evidence>
<dbReference type="InterPro" id="IPR036570">
    <property type="entry name" value="HORMA_dom_sf"/>
</dbReference>
<organism evidence="3 4">
    <name type="scientific">Symbiochloris irregularis</name>
    <dbReference type="NCBI Taxonomy" id="706552"/>
    <lineage>
        <taxon>Eukaryota</taxon>
        <taxon>Viridiplantae</taxon>
        <taxon>Chlorophyta</taxon>
        <taxon>core chlorophytes</taxon>
        <taxon>Trebouxiophyceae</taxon>
        <taxon>Trebouxiales</taxon>
        <taxon>Trebouxiaceae</taxon>
        <taxon>Symbiochloris</taxon>
    </lineage>
</organism>
<feature type="compositionally biased region" description="Low complexity" evidence="1">
    <location>
        <begin position="33"/>
        <end position="45"/>
    </location>
</feature>
<dbReference type="PANTHER" id="PTHR11842">
    <property type="entry name" value="MITOTIC SPINDLE ASSEMBLY CHECKPOINT PROTEIN MAD2"/>
    <property type="match status" value="1"/>
</dbReference>
<feature type="compositionally biased region" description="Polar residues" evidence="1">
    <location>
        <begin position="61"/>
        <end position="70"/>
    </location>
</feature>
<dbReference type="EMBL" id="JALJOQ010000023">
    <property type="protein sequence ID" value="KAK9808407.1"/>
    <property type="molecule type" value="Genomic_DNA"/>
</dbReference>
<comment type="caution">
    <text evidence="3">The sequence shown here is derived from an EMBL/GenBank/DDBJ whole genome shotgun (WGS) entry which is preliminary data.</text>
</comment>
<protein>
    <recommendedName>
        <fullName evidence="2">HORMA domain-containing protein</fullName>
    </recommendedName>
</protein>
<dbReference type="Proteomes" id="UP001465755">
    <property type="component" value="Unassembled WGS sequence"/>
</dbReference>
<evidence type="ECO:0000256" key="1">
    <source>
        <dbReference type="SAM" id="MobiDB-lite"/>
    </source>
</evidence>
<sequence>MGLEALSWQQIADRRLQHLGDAFLEATGCKGVKAASKSAPRSAPSEAQPAARPESPAVVTPQPTAHTLPQHTGPVPLGGRKAKRQFLSGRHAPVQAERDRQQEEDELGKLQAEVHRYGSESGHGNGRSAYAALSILQGSKGPQNGQKINAKHGKGLWMAKRKRDAAAVTEALDAGLVTHKQRALYASDLFDRHRLYGVAVRKARHPQLVAYIAQATEGLKASIVARTVEKVAVSVNSPEGRCLERHIVQLRVPTNLATTANIDWGELEAGLRASLLKLQNLNSSLPVLPEGCTFEILAEQSLPMLV</sequence>
<dbReference type="InterPro" id="IPR003511">
    <property type="entry name" value="HORMA_dom"/>
</dbReference>
<dbReference type="SUPFAM" id="SSF56019">
    <property type="entry name" value="The spindle assembly checkpoint protein mad2"/>
    <property type="match status" value="1"/>
</dbReference>
<dbReference type="PROSITE" id="PS50815">
    <property type="entry name" value="HORMA"/>
    <property type="match status" value="1"/>
</dbReference>
<reference evidence="3 4" key="1">
    <citation type="journal article" date="2024" name="Nat. Commun.">
        <title>Phylogenomics reveals the evolutionary origins of lichenization in chlorophyte algae.</title>
        <authorList>
            <person name="Puginier C."/>
            <person name="Libourel C."/>
            <person name="Otte J."/>
            <person name="Skaloud P."/>
            <person name="Haon M."/>
            <person name="Grisel S."/>
            <person name="Petersen M."/>
            <person name="Berrin J.G."/>
            <person name="Delaux P.M."/>
            <person name="Dal Grande F."/>
            <person name="Keller J."/>
        </authorList>
    </citation>
    <scope>NUCLEOTIDE SEQUENCE [LARGE SCALE GENOMIC DNA]</scope>
    <source>
        <strain evidence="3 4">SAG 2036</strain>
    </source>
</reference>
<dbReference type="PANTHER" id="PTHR11842:SF10">
    <property type="entry name" value="MITOTIC SPINDLE ASSEMBLY CHECKPOINT PROTEIN MAD2B"/>
    <property type="match status" value="1"/>
</dbReference>
<proteinExistence type="predicted"/>
<dbReference type="GO" id="GO:0016035">
    <property type="term" value="C:zeta DNA polymerase complex"/>
    <property type="evidence" value="ECO:0007669"/>
    <property type="project" value="TreeGrafter"/>
</dbReference>
<feature type="domain" description="HORMA" evidence="2">
    <location>
        <begin position="161"/>
        <end position="306"/>
    </location>
</feature>
<gene>
    <name evidence="3" type="ORF">WJX73_001281</name>
</gene>
<dbReference type="InterPro" id="IPR045091">
    <property type="entry name" value="Mad2-like"/>
</dbReference>
<feature type="region of interest" description="Disordered" evidence="1">
    <location>
        <begin position="31"/>
        <end position="80"/>
    </location>
</feature>
<dbReference type="AlphaFoldDB" id="A0AAW1PK55"/>
<dbReference type="Gene3D" id="3.30.900.10">
    <property type="entry name" value="HORMA domain"/>
    <property type="match status" value="1"/>
</dbReference>
<name>A0AAW1PK55_9CHLO</name>
<evidence type="ECO:0000313" key="3">
    <source>
        <dbReference type="EMBL" id="KAK9808407.1"/>
    </source>
</evidence>
<keyword evidence="4" id="KW-1185">Reference proteome</keyword>